<comment type="caution">
    <text evidence="9">The sequence shown here is derived from an EMBL/GenBank/DDBJ whole genome shotgun (WGS) entry which is preliminary data.</text>
</comment>
<comment type="similarity">
    <text evidence="7">Belongs to the RnpA family.</text>
</comment>
<dbReference type="EC" id="3.1.26.5" evidence="7 8"/>
<dbReference type="Proteomes" id="UP001139104">
    <property type="component" value="Unassembled WGS sequence"/>
</dbReference>
<dbReference type="GO" id="GO:0004526">
    <property type="term" value="F:ribonuclease P activity"/>
    <property type="evidence" value="ECO:0007669"/>
    <property type="project" value="UniProtKB-EC"/>
</dbReference>
<evidence type="ECO:0000256" key="6">
    <source>
        <dbReference type="ARBA" id="ARBA00022884"/>
    </source>
</evidence>
<evidence type="ECO:0000256" key="4">
    <source>
        <dbReference type="ARBA" id="ARBA00022759"/>
    </source>
</evidence>
<dbReference type="SUPFAM" id="SSF54211">
    <property type="entry name" value="Ribosomal protein S5 domain 2-like"/>
    <property type="match status" value="1"/>
</dbReference>
<evidence type="ECO:0000256" key="8">
    <source>
        <dbReference type="NCBIfam" id="TIGR00188"/>
    </source>
</evidence>
<evidence type="ECO:0000256" key="5">
    <source>
        <dbReference type="ARBA" id="ARBA00022801"/>
    </source>
</evidence>
<keyword evidence="2 7" id="KW-0819">tRNA processing</keyword>
<gene>
    <name evidence="7 9" type="primary">rnpA</name>
    <name evidence="9" type="ORF">K2U94_18615</name>
</gene>
<keyword evidence="10" id="KW-1185">Reference proteome</keyword>
<evidence type="ECO:0000313" key="10">
    <source>
        <dbReference type="Proteomes" id="UP001139104"/>
    </source>
</evidence>
<dbReference type="Gene3D" id="3.30.230.10">
    <property type="match status" value="1"/>
</dbReference>
<keyword evidence="4 7" id="KW-0255">Endonuclease</keyword>
<protein>
    <recommendedName>
        <fullName evidence="7 8">Ribonuclease P protein component</fullName>
        <shortName evidence="7">RNase P protein</shortName>
        <shortName evidence="7">RNaseP protein</shortName>
        <ecNumber evidence="7 8">3.1.26.5</ecNumber>
    </recommendedName>
    <alternativeName>
        <fullName evidence="7">Protein C5</fullName>
    </alternativeName>
</protein>
<name>A0ABS9ZAY5_9HYPH</name>
<dbReference type="PROSITE" id="PS00648">
    <property type="entry name" value="RIBONUCLEASE_P"/>
    <property type="match status" value="1"/>
</dbReference>
<dbReference type="RefSeq" id="WP_243068636.1">
    <property type="nucleotide sequence ID" value="NZ_JAIVFK010000005.1"/>
</dbReference>
<comment type="function">
    <text evidence="1 7">RNaseP catalyzes the removal of the 5'-leader sequence from pre-tRNA to produce the mature 5'-terminus. It can also cleave other RNA substrates such as 4.5S RNA. The protein component plays an auxiliary but essential role in vivo by binding to the 5'-leader sequence and broadening the substrate specificity of the ribozyme.</text>
</comment>
<proteinExistence type="inferred from homology"/>
<comment type="catalytic activity">
    <reaction evidence="7">
        <text>Endonucleolytic cleavage of RNA, removing 5'-extranucleotides from tRNA precursor.</text>
        <dbReference type="EC" id="3.1.26.5"/>
    </reaction>
</comment>
<dbReference type="PANTHER" id="PTHR33992:SF1">
    <property type="entry name" value="RIBONUCLEASE P PROTEIN COMPONENT"/>
    <property type="match status" value="1"/>
</dbReference>
<dbReference type="InterPro" id="IPR020539">
    <property type="entry name" value="RNase_P_CS"/>
</dbReference>
<reference evidence="9" key="1">
    <citation type="journal article" date="2022" name="ISME J.">
        <title>Identification of active gaseous-alkane degraders at natural gas seeps.</title>
        <authorList>
            <person name="Farhan Ul Haque M."/>
            <person name="Hernandez M."/>
            <person name="Crombie A.T."/>
            <person name="Murrell J.C."/>
        </authorList>
    </citation>
    <scope>NUCLEOTIDE SEQUENCE</scope>
    <source>
        <strain evidence="9">PC2</strain>
    </source>
</reference>
<accession>A0ABS9ZAY5</accession>
<dbReference type="InterPro" id="IPR014721">
    <property type="entry name" value="Ribsml_uS5_D2-typ_fold_subgr"/>
</dbReference>
<keyword evidence="5 7" id="KW-0378">Hydrolase</keyword>
<keyword evidence="6 7" id="KW-0694">RNA-binding</keyword>
<keyword evidence="3 7" id="KW-0540">Nuclease</keyword>
<dbReference type="InterPro" id="IPR000100">
    <property type="entry name" value="RNase_P"/>
</dbReference>
<dbReference type="EMBL" id="JAIVFP010000001">
    <property type="protein sequence ID" value="MCI4684754.1"/>
    <property type="molecule type" value="Genomic_DNA"/>
</dbReference>
<dbReference type="Pfam" id="PF00825">
    <property type="entry name" value="Ribonuclease_P"/>
    <property type="match status" value="1"/>
</dbReference>
<evidence type="ECO:0000313" key="9">
    <source>
        <dbReference type="EMBL" id="MCI4684754.1"/>
    </source>
</evidence>
<dbReference type="PANTHER" id="PTHR33992">
    <property type="entry name" value="RIBONUCLEASE P PROTEIN COMPONENT"/>
    <property type="match status" value="1"/>
</dbReference>
<sequence>MTRRKDGPSPVAHAGSGVRIGVLRLKKRPDFVAAAKGRRQHQKAFVLQARERESAPGETEGPRVGFTVTKKVGKAVVRNRIRRRLREVVRLAGAEPFTPGCDYVVAARREALAAPFDELRGELFRALKKIHRAGTLRPPVAPAGDRKQDL</sequence>
<evidence type="ECO:0000256" key="3">
    <source>
        <dbReference type="ARBA" id="ARBA00022722"/>
    </source>
</evidence>
<dbReference type="InterPro" id="IPR020568">
    <property type="entry name" value="Ribosomal_Su5_D2-typ_SF"/>
</dbReference>
<organism evidence="9 10">
    <name type="scientific">Candidatus Rhodoblastus alkanivorans</name>
    <dbReference type="NCBI Taxonomy" id="2954117"/>
    <lineage>
        <taxon>Bacteria</taxon>
        <taxon>Pseudomonadati</taxon>
        <taxon>Pseudomonadota</taxon>
        <taxon>Alphaproteobacteria</taxon>
        <taxon>Hyphomicrobiales</taxon>
        <taxon>Rhodoblastaceae</taxon>
        <taxon>Rhodoblastus</taxon>
    </lineage>
</organism>
<dbReference type="HAMAP" id="MF_00227">
    <property type="entry name" value="RNase_P"/>
    <property type="match status" value="1"/>
</dbReference>
<comment type="subunit">
    <text evidence="7">Consists of a catalytic RNA component (M1 or rnpB) and a protein subunit.</text>
</comment>
<evidence type="ECO:0000256" key="1">
    <source>
        <dbReference type="ARBA" id="ARBA00002663"/>
    </source>
</evidence>
<dbReference type="NCBIfam" id="TIGR00188">
    <property type="entry name" value="rnpA"/>
    <property type="match status" value="1"/>
</dbReference>
<evidence type="ECO:0000256" key="2">
    <source>
        <dbReference type="ARBA" id="ARBA00022694"/>
    </source>
</evidence>
<evidence type="ECO:0000256" key="7">
    <source>
        <dbReference type="HAMAP-Rule" id="MF_00227"/>
    </source>
</evidence>